<dbReference type="InterPro" id="IPR000072">
    <property type="entry name" value="PDGF/VEGF_dom"/>
</dbReference>
<evidence type="ECO:0000259" key="2">
    <source>
        <dbReference type="PROSITE" id="PS50278"/>
    </source>
</evidence>
<feature type="signal peptide" evidence="1">
    <location>
        <begin position="1"/>
        <end position="27"/>
    </location>
</feature>
<dbReference type="SUPFAM" id="SSF57501">
    <property type="entry name" value="Cystine-knot cytokines"/>
    <property type="match status" value="1"/>
</dbReference>
<evidence type="ECO:0000256" key="1">
    <source>
        <dbReference type="SAM" id="SignalP"/>
    </source>
</evidence>
<keyword evidence="1" id="KW-0732">Signal</keyword>
<sequence>MGSRSSRSSLVKMMILIPLTLDSVALSAVINAGNGIRKIYLPDAVKISRTFPCKDPQTRAYNLRDLMKNVHKNPGVSAEQPIYIKLKRCDGHSGCCTVKDHVCSPVKSEIYYEDVEILISNVVFFENNTQFKKEWIRVEQHGECTCNENTANELNQLDHQHPNVTVL</sequence>
<name>A0ABP1NQ82_XYLVO</name>
<accession>A0ABP1NQ82</accession>
<dbReference type="InterPro" id="IPR029034">
    <property type="entry name" value="Cystine-knot_cytokine"/>
</dbReference>
<feature type="domain" description="Platelet-derived growth factor (PDGF) family profile" evidence="2">
    <location>
        <begin position="53"/>
        <end position="151"/>
    </location>
</feature>
<reference evidence="3 4" key="1">
    <citation type="submission" date="2024-08" db="EMBL/GenBank/DDBJ databases">
        <authorList>
            <person name="Will J Nash"/>
            <person name="Angela Man"/>
            <person name="Seanna McTaggart"/>
            <person name="Kendall Baker"/>
            <person name="Tom Barker"/>
            <person name="Leah Catchpole"/>
            <person name="Alex Durrant"/>
            <person name="Karim Gharbi"/>
            <person name="Naomi Irish"/>
            <person name="Gemy Kaithakottil"/>
            <person name="Debby Ku"/>
            <person name="Aaliyah Providence"/>
            <person name="Felix Shaw"/>
            <person name="David Swarbreck"/>
            <person name="Chris Watkins"/>
            <person name="Ann M. McCartney"/>
            <person name="Giulio Formenti"/>
            <person name="Alice Mouton"/>
            <person name="Noel Vella"/>
            <person name="Bjorn M von Reumont"/>
            <person name="Adriana Vella"/>
            <person name="Wilfried Haerty"/>
        </authorList>
    </citation>
    <scope>NUCLEOTIDE SEQUENCE [LARGE SCALE GENOMIC DNA]</scope>
</reference>
<dbReference type="Gene3D" id="2.10.90.10">
    <property type="entry name" value="Cystine-knot cytokines"/>
    <property type="match status" value="1"/>
</dbReference>
<keyword evidence="4" id="KW-1185">Reference proteome</keyword>
<comment type="caution">
    <text evidence="3">The sequence shown here is derived from an EMBL/GenBank/DDBJ whole genome shotgun (WGS) entry which is preliminary data.</text>
</comment>
<proteinExistence type="predicted"/>
<protein>
    <recommendedName>
        <fullName evidence="2">Platelet-derived growth factor (PDGF) family profile domain-containing protein</fullName>
    </recommendedName>
</protein>
<dbReference type="EMBL" id="CAXAJV020001293">
    <property type="protein sequence ID" value="CAL7943179.1"/>
    <property type="molecule type" value="Genomic_DNA"/>
</dbReference>
<evidence type="ECO:0000313" key="4">
    <source>
        <dbReference type="Proteomes" id="UP001642520"/>
    </source>
</evidence>
<organism evidence="3 4">
    <name type="scientific">Xylocopa violacea</name>
    <name type="common">Violet carpenter bee</name>
    <name type="synonym">Apis violacea</name>
    <dbReference type="NCBI Taxonomy" id="135666"/>
    <lineage>
        <taxon>Eukaryota</taxon>
        <taxon>Metazoa</taxon>
        <taxon>Ecdysozoa</taxon>
        <taxon>Arthropoda</taxon>
        <taxon>Hexapoda</taxon>
        <taxon>Insecta</taxon>
        <taxon>Pterygota</taxon>
        <taxon>Neoptera</taxon>
        <taxon>Endopterygota</taxon>
        <taxon>Hymenoptera</taxon>
        <taxon>Apocrita</taxon>
        <taxon>Aculeata</taxon>
        <taxon>Apoidea</taxon>
        <taxon>Anthophila</taxon>
        <taxon>Apidae</taxon>
        <taxon>Xylocopa</taxon>
        <taxon>Xylocopa</taxon>
    </lineage>
</organism>
<dbReference type="PROSITE" id="PS50278">
    <property type="entry name" value="PDGF_2"/>
    <property type="match status" value="1"/>
</dbReference>
<feature type="chain" id="PRO_5045868372" description="Platelet-derived growth factor (PDGF) family profile domain-containing protein" evidence="1">
    <location>
        <begin position="28"/>
        <end position="167"/>
    </location>
</feature>
<gene>
    <name evidence="3" type="ORF">XYLVIOL_LOCUS5936</name>
</gene>
<dbReference type="Proteomes" id="UP001642520">
    <property type="component" value="Unassembled WGS sequence"/>
</dbReference>
<evidence type="ECO:0000313" key="3">
    <source>
        <dbReference type="EMBL" id="CAL7943179.1"/>
    </source>
</evidence>